<dbReference type="SUPFAM" id="SSF51735">
    <property type="entry name" value="NAD(P)-binding Rossmann-fold domains"/>
    <property type="match status" value="2"/>
</dbReference>
<organism evidence="4 5">
    <name type="scientific">Ferrimonas sediminum</name>
    <dbReference type="NCBI Taxonomy" id="718193"/>
    <lineage>
        <taxon>Bacteria</taxon>
        <taxon>Pseudomonadati</taxon>
        <taxon>Pseudomonadota</taxon>
        <taxon>Gammaproteobacteria</taxon>
        <taxon>Alteromonadales</taxon>
        <taxon>Ferrimonadaceae</taxon>
        <taxon>Ferrimonas</taxon>
    </lineage>
</organism>
<dbReference type="Gene3D" id="3.40.50.720">
    <property type="entry name" value="NAD(P)-binding Rossmann-like Domain"/>
    <property type="match status" value="2"/>
</dbReference>
<dbReference type="SMART" id="SM00822">
    <property type="entry name" value="PKS_KR"/>
    <property type="match status" value="1"/>
</dbReference>
<feature type="domain" description="Ketoreductase" evidence="3">
    <location>
        <begin position="378"/>
        <end position="567"/>
    </location>
</feature>
<dbReference type="CDD" id="cd05263">
    <property type="entry name" value="MupV_like_SDR_e"/>
    <property type="match status" value="1"/>
</dbReference>
<dbReference type="NCBIfam" id="NF005539">
    <property type="entry name" value="PRK07201.1"/>
    <property type="match status" value="1"/>
</dbReference>
<dbReference type="PANTHER" id="PTHR44196">
    <property type="entry name" value="DEHYDROGENASE/REDUCTASE SDR FAMILY MEMBER 7B"/>
    <property type="match status" value="1"/>
</dbReference>
<reference evidence="5" key="1">
    <citation type="submission" date="2016-10" db="EMBL/GenBank/DDBJ databases">
        <authorList>
            <person name="Varghese N."/>
            <person name="Submissions S."/>
        </authorList>
    </citation>
    <scope>NUCLEOTIDE SEQUENCE [LARGE SCALE GENOMIC DNA]</scope>
    <source>
        <strain evidence="5">DSM 23317</strain>
    </source>
</reference>
<dbReference type="Pfam" id="PF00106">
    <property type="entry name" value="adh_short"/>
    <property type="match status" value="1"/>
</dbReference>
<keyword evidence="2" id="KW-0560">Oxidoreductase</keyword>
<dbReference type="InterPro" id="IPR036291">
    <property type="entry name" value="NAD(P)-bd_dom_sf"/>
</dbReference>
<name>A0A1G8W2M9_9GAMM</name>
<dbReference type="PRINTS" id="PR00081">
    <property type="entry name" value="GDHRDH"/>
</dbReference>
<protein>
    <submittedName>
        <fullName evidence="4">Short-chain dehydrogenase</fullName>
    </submittedName>
</protein>
<evidence type="ECO:0000256" key="1">
    <source>
        <dbReference type="ARBA" id="ARBA00006484"/>
    </source>
</evidence>
<evidence type="ECO:0000256" key="2">
    <source>
        <dbReference type="ARBA" id="ARBA00023002"/>
    </source>
</evidence>
<dbReference type="Pfam" id="PF07993">
    <property type="entry name" value="NAD_binding_4"/>
    <property type="match status" value="1"/>
</dbReference>
<dbReference type="PANTHER" id="PTHR44196:SF1">
    <property type="entry name" value="DEHYDROGENASE_REDUCTASE SDR FAMILY MEMBER 7B"/>
    <property type="match status" value="1"/>
</dbReference>
<proteinExistence type="inferred from homology"/>
<dbReference type="CDD" id="cd05233">
    <property type="entry name" value="SDR_c"/>
    <property type="match status" value="1"/>
</dbReference>
<dbReference type="Proteomes" id="UP000199527">
    <property type="component" value="Unassembled WGS sequence"/>
</dbReference>
<dbReference type="InterPro" id="IPR013120">
    <property type="entry name" value="FAR_NAD-bd"/>
</dbReference>
<evidence type="ECO:0000313" key="5">
    <source>
        <dbReference type="Proteomes" id="UP000199527"/>
    </source>
</evidence>
<evidence type="ECO:0000259" key="3">
    <source>
        <dbReference type="SMART" id="SM00822"/>
    </source>
</evidence>
<dbReference type="InterPro" id="IPR057326">
    <property type="entry name" value="KR_dom"/>
</dbReference>
<dbReference type="GO" id="GO:0016020">
    <property type="term" value="C:membrane"/>
    <property type="evidence" value="ECO:0007669"/>
    <property type="project" value="TreeGrafter"/>
</dbReference>
<dbReference type="GO" id="GO:0016491">
    <property type="term" value="F:oxidoreductase activity"/>
    <property type="evidence" value="ECO:0007669"/>
    <property type="project" value="UniProtKB-KW"/>
</dbReference>
<dbReference type="PRINTS" id="PR00080">
    <property type="entry name" value="SDRFAMILY"/>
</dbReference>
<dbReference type="OrthoDB" id="9810734at2"/>
<evidence type="ECO:0000313" key="4">
    <source>
        <dbReference type="EMBL" id="SDJ72333.1"/>
    </source>
</evidence>
<dbReference type="RefSeq" id="WP_090366293.1">
    <property type="nucleotide sequence ID" value="NZ_FNEM01000012.1"/>
</dbReference>
<comment type="similarity">
    <text evidence="1">Belongs to the short-chain dehydrogenases/reductases (SDR) family.</text>
</comment>
<dbReference type="InterPro" id="IPR057313">
    <property type="entry name" value="Maqu_2507-like"/>
</dbReference>
<dbReference type="InterPro" id="IPR002347">
    <property type="entry name" value="SDR_fam"/>
</dbReference>
<sequence>MSYFVTGATGMVGQQLLRRLLAREGNVYCLVKDDEAEHRLRESATRLGGTERVLPIRGNLKDPALGLSPRDTKSLKGQVVHFVHLASQSDFRHNSHERVKANVSATEHALACAEALQVECFHHLSSIAAAGLYRGCFDEQMFAEAEQLTHPYFLSRHLSEKVVREHTGLPHRIYRPGIVIGDSETGEANRVQGPYFFFKLLQKVRDALPRWFPLAGFEGGPINIVPVDYVADALDCLMHLPDQDGECFHLTDPRPYHAGEVLNLISQAGRGPTMTLKMNMNLTSLLPQPWLQLASQYPPLVKLGQRILSDYGIPPDLMALLNYPTRFDNQKTRSLLDAHQIRCPDLASYANRLWDYWERELDPDLFLDDELKHRLQHQTVVITGASSGIGEASAERLAPSGAQLLLIGRDKQRLQQVQKKVKKLGGKAQCYLCDLTDEAQTDTLLQTILSRHGKVDVLINCAGRSIRRSVAASVDRIHDYHRTMAINYFGALRMILGLIGPMAEQQQGHIINVSSIGVLTNAPRFSAYVASNAALESFCRCAAAEYSDSGVRFTTINMPLVDTPMSAPTQLYQAVPTLSSEQAAELIAQAVVHRPKRIATKLGIFGAVLHALSPRLAEISMNMLYRMFPESGEVHEDRLNYTEQQQMIGLAAMLRGIHF</sequence>
<gene>
    <name evidence="4" type="ORF">SAMN04488540_11268</name>
</gene>
<dbReference type="AlphaFoldDB" id="A0A1G8W2M9"/>
<keyword evidence="5" id="KW-1185">Reference proteome</keyword>
<dbReference type="EMBL" id="FNEM01000012">
    <property type="protein sequence ID" value="SDJ72333.1"/>
    <property type="molecule type" value="Genomic_DNA"/>
</dbReference>
<accession>A0A1G8W2M9</accession>